<organism evidence="1 2">
    <name type="scientific">Helcococcus bovis</name>
    <dbReference type="NCBI Taxonomy" id="3153252"/>
    <lineage>
        <taxon>Bacteria</taxon>
        <taxon>Bacillati</taxon>
        <taxon>Bacillota</taxon>
        <taxon>Tissierellia</taxon>
        <taxon>Tissierellales</taxon>
        <taxon>Peptoniphilaceae</taxon>
        <taxon>Helcococcus</taxon>
    </lineage>
</organism>
<proteinExistence type="predicted"/>
<evidence type="ECO:0000313" key="2">
    <source>
        <dbReference type="Proteomes" id="UP001629536"/>
    </source>
</evidence>
<gene>
    <name evidence="1" type="ORF">ABGF40_03595</name>
</gene>
<accession>A0ABW9F639</accession>
<name>A0ABW9F639_9FIRM</name>
<dbReference type="RefSeq" id="WP_408126449.1">
    <property type="nucleotide sequence ID" value="NZ_JBFNFH010000006.1"/>
</dbReference>
<protein>
    <submittedName>
        <fullName evidence="1">Uncharacterized protein</fullName>
    </submittedName>
</protein>
<keyword evidence="2" id="KW-1185">Reference proteome</keyword>
<dbReference type="EMBL" id="JBFNFH010000006">
    <property type="protein sequence ID" value="MFM1524749.1"/>
    <property type="molecule type" value="Genomic_DNA"/>
</dbReference>
<evidence type="ECO:0000313" key="1">
    <source>
        <dbReference type="EMBL" id="MFM1524749.1"/>
    </source>
</evidence>
<reference evidence="1 2" key="1">
    <citation type="journal article" date="2024" name="Front. Microbiol.">
        <title>Pangenomic and biochemical analyses of Helcococcus ovis reveal widespread tetracycline resistance and a novel bacterial species, Helcococcus bovis.</title>
        <authorList>
            <person name="Cunha F."/>
            <person name="Zhai Y."/>
            <person name="Casaro S."/>
            <person name="Jones K.L."/>
            <person name="Hernandez M."/>
            <person name="Bisinotto R.S."/>
            <person name="Kariyawasam S."/>
            <person name="Brown M.B."/>
            <person name="Phillips A."/>
            <person name="Jeong K.C."/>
            <person name="Galvao K.N."/>
        </authorList>
    </citation>
    <scope>NUCLEOTIDE SEQUENCE [LARGE SCALE GENOMIC DNA]</scope>
    <source>
        <strain evidence="1 2">KG197</strain>
    </source>
</reference>
<sequence>MNQKLRIKVSKKKEEGSFNLRKLSVREKILKFLLGNPSELTVLVPGKQISEISISTEKEGE</sequence>
<dbReference type="Proteomes" id="UP001629536">
    <property type="component" value="Unassembled WGS sequence"/>
</dbReference>
<comment type="caution">
    <text evidence="1">The sequence shown here is derived from an EMBL/GenBank/DDBJ whole genome shotgun (WGS) entry which is preliminary data.</text>
</comment>